<proteinExistence type="predicted"/>
<name>A0AAD5QQV7_PARTN</name>
<dbReference type="AlphaFoldDB" id="A0AAD5QQV7"/>
<dbReference type="EMBL" id="JAHQIW010002565">
    <property type="protein sequence ID" value="KAJ1355736.1"/>
    <property type="molecule type" value="Genomic_DNA"/>
</dbReference>
<keyword evidence="2" id="KW-1185">Reference proteome</keyword>
<dbReference type="Proteomes" id="UP001196413">
    <property type="component" value="Unassembled WGS sequence"/>
</dbReference>
<evidence type="ECO:0000313" key="2">
    <source>
        <dbReference type="Proteomes" id="UP001196413"/>
    </source>
</evidence>
<sequence length="80" mass="8902">MGAEREVPYYTQCGYLHIDLYNGGSVLSIRVHRANASHLPPGYAFSNILQPAMYITDLLNLCYSRCITALICDGNDFGNE</sequence>
<reference evidence="1" key="1">
    <citation type="submission" date="2021-06" db="EMBL/GenBank/DDBJ databases">
        <title>Parelaphostrongylus tenuis whole genome reference sequence.</title>
        <authorList>
            <person name="Garwood T.J."/>
            <person name="Larsen P.A."/>
            <person name="Fountain-Jones N.M."/>
            <person name="Garbe J.R."/>
            <person name="Macchietto M.G."/>
            <person name="Kania S.A."/>
            <person name="Gerhold R.W."/>
            <person name="Richards J.E."/>
            <person name="Wolf T.M."/>
        </authorList>
    </citation>
    <scope>NUCLEOTIDE SEQUENCE</scope>
    <source>
        <strain evidence="1">MNPRO001-30</strain>
        <tissue evidence="1">Meninges</tissue>
    </source>
</reference>
<accession>A0AAD5QQV7</accession>
<protein>
    <submittedName>
        <fullName evidence="1">Uncharacterized protein</fullName>
    </submittedName>
</protein>
<evidence type="ECO:0000313" key="1">
    <source>
        <dbReference type="EMBL" id="KAJ1355736.1"/>
    </source>
</evidence>
<comment type="caution">
    <text evidence="1">The sequence shown here is derived from an EMBL/GenBank/DDBJ whole genome shotgun (WGS) entry which is preliminary data.</text>
</comment>
<organism evidence="1 2">
    <name type="scientific">Parelaphostrongylus tenuis</name>
    <name type="common">Meningeal worm</name>
    <dbReference type="NCBI Taxonomy" id="148309"/>
    <lineage>
        <taxon>Eukaryota</taxon>
        <taxon>Metazoa</taxon>
        <taxon>Ecdysozoa</taxon>
        <taxon>Nematoda</taxon>
        <taxon>Chromadorea</taxon>
        <taxon>Rhabditida</taxon>
        <taxon>Rhabditina</taxon>
        <taxon>Rhabditomorpha</taxon>
        <taxon>Strongyloidea</taxon>
        <taxon>Metastrongylidae</taxon>
        <taxon>Parelaphostrongylus</taxon>
    </lineage>
</organism>
<gene>
    <name evidence="1" type="ORF">KIN20_013263</name>
</gene>